<evidence type="ECO:0000313" key="2">
    <source>
        <dbReference type="EMBL" id="GAN96153.1"/>
    </source>
</evidence>
<comment type="caution">
    <text evidence="2">The sequence shown here is derived from an EMBL/GenBank/DDBJ whole genome shotgun (WGS) entry which is preliminary data.</text>
</comment>
<protein>
    <recommendedName>
        <fullName evidence="4">Superinfection immunity protein</fullName>
    </recommendedName>
</protein>
<dbReference type="RefSeq" id="WP_048850773.1">
    <property type="nucleotide sequence ID" value="NZ_BANI01000046.1"/>
</dbReference>
<evidence type="ECO:0000313" key="3">
    <source>
        <dbReference type="Proteomes" id="UP000032675"/>
    </source>
</evidence>
<keyword evidence="1" id="KW-1133">Transmembrane helix</keyword>
<dbReference type="EMBL" id="BANI01000046">
    <property type="protein sequence ID" value="GAN96153.1"/>
    <property type="molecule type" value="Genomic_DNA"/>
</dbReference>
<reference evidence="2 3" key="1">
    <citation type="submission" date="2012-11" db="EMBL/GenBank/DDBJ databases">
        <title>Whole genome sequence of Gluconacetobacter europaeus NBRC3261.</title>
        <authorList>
            <person name="Azuma Y."/>
            <person name="Higashiura N."/>
            <person name="Hirakawa H."/>
            <person name="Matsushita K."/>
        </authorList>
    </citation>
    <scope>NUCLEOTIDE SEQUENCE [LARGE SCALE GENOMIC DNA]</scope>
    <source>
        <strain evidence="2 3">NBRC 3261</strain>
    </source>
</reference>
<dbReference type="InterPro" id="IPR016410">
    <property type="entry name" value="Phage_imm"/>
</dbReference>
<dbReference type="Pfam" id="PF14373">
    <property type="entry name" value="Imm_superinfect"/>
    <property type="match status" value="1"/>
</dbReference>
<evidence type="ECO:0000256" key="1">
    <source>
        <dbReference type="SAM" id="Phobius"/>
    </source>
</evidence>
<proteinExistence type="predicted"/>
<feature type="transmembrane region" description="Helical" evidence="1">
    <location>
        <begin position="59"/>
        <end position="83"/>
    </location>
</feature>
<dbReference type="Proteomes" id="UP000032675">
    <property type="component" value="Unassembled WGS sequence"/>
</dbReference>
<feature type="transmembrane region" description="Helical" evidence="1">
    <location>
        <begin position="25"/>
        <end position="47"/>
    </location>
</feature>
<evidence type="ECO:0008006" key="4">
    <source>
        <dbReference type="Google" id="ProtNLM"/>
    </source>
</evidence>
<keyword evidence="1" id="KW-0472">Membrane</keyword>
<name>A0A0D6PYN0_KOMEU</name>
<organism evidence="2 3">
    <name type="scientific">Komagataeibacter europaeus NBRC 3261</name>
    <dbReference type="NCBI Taxonomy" id="1234669"/>
    <lineage>
        <taxon>Bacteria</taxon>
        <taxon>Pseudomonadati</taxon>
        <taxon>Pseudomonadota</taxon>
        <taxon>Alphaproteobacteria</taxon>
        <taxon>Acetobacterales</taxon>
        <taxon>Acetobacteraceae</taxon>
        <taxon>Komagataeibacter</taxon>
    </lineage>
</organism>
<dbReference type="AlphaFoldDB" id="A0A0D6PYN0"/>
<accession>A0A0D6PYN0</accession>
<keyword evidence="1" id="KW-0812">Transmembrane</keyword>
<gene>
    <name evidence="2" type="ORF">Geu3261_0052_124</name>
</gene>
<sequence length="108" mass="11705">MNIHVPSTYEVYRGWQSIQGTGLQIGTAVLLTLVLGAAFGMVVFLLPTFIACRRKVHNAAVVAVVNCATGMTGVGWVIALLMACMMETDTQRHARLRRSEPATFLSVP</sequence>